<sequence length="191" mass="21017">MENSVRSERTRNAVLQAALTIIARDGPGRLTLDAIVKESGMSKGALLHHFRNKSAVLAALLAFQTEQFEEASRHFLAEHENALAYPQLAAQIDTLRQTLTRQRAIAFAVFAVVADNPDLLSSAREHSAGTVAKMKAEATDPDLALLRWAAARGLAVTELLGMCPLSQEDRDRLFDRLFDDDRWTGCQSSTL</sequence>
<dbReference type="InterPro" id="IPR041479">
    <property type="entry name" value="TetR_CgmR_C"/>
</dbReference>
<protein>
    <submittedName>
        <fullName evidence="4">TetR family transcriptional regulator</fullName>
    </submittedName>
</protein>
<keyword evidence="1 2" id="KW-0238">DNA-binding</keyword>
<dbReference type="KEGG" id="ahu:A6A40_16315"/>
<dbReference type="Gene3D" id="1.10.357.10">
    <property type="entry name" value="Tetracycline Repressor, domain 2"/>
    <property type="match status" value="1"/>
</dbReference>
<geneLocation type="plasmid" evidence="4 5">
    <name>pYZ1</name>
</geneLocation>
<keyword evidence="5" id="KW-1185">Reference proteome</keyword>
<evidence type="ECO:0000256" key="1">
    <source>
        <dbReference type="ARBA" id="ARBA00023125"/>
    </source>
</evidence>
<evidence type="ECO:0000313" key="4">
    <source>
        <dbReference type="EMBL" id="AWB06635.1"/>
    </source>
</evidence>
<proteinExistence type="predicted"/>
<dbReference type="Proteomes" id="UP000077405">
    <property type="component" value="Plasmid pYZ1"/>
</dbReference>
<dbReference type="GO" id="GO:0003700">
    <property type="term" value="F:DNA-binding transcription factor activity"/>
    <property type="evidence" value="ECO:0007669"/>
    <property type="project" value="TreeGrafter"/>
</dbReference>
<dbReference type="OrthoDB" id="9805134at2"/>
<feature type="domain" description="HTH tetR-type" evidence="3">
    <location>
        <begin position="8"/>
        <end position="68"/>
    </location>
</feature>
<organism evidence="4 5">
    <name type="scientific">Azospirillum humicireducens</name>
    <dbReference type="NCBI Taxonomy" id="1226968"/>
    <lineage>
        <taxon>Bacteria</taxon>
        <taxon>Pseudomonadati</taxon>
        <taxon>Pseudomonadota</taxon>
        <taxon>Alphaproteobacteria</taxon>
        <taxon>Rhodospirillales</taxon>
        <taxon>Azospirillaceae</taxon>
        <taxon>Azospirillum</taxon>
    </lineage>
</organism>
<evidence type="ECO:0000256" key="2">
    <source>
        <dbReference type="PROSITE-ProRule" id="PRU00335"/>
    </source>
</evidence>
<reference evidence="4 5" key="1">
    <citation type="submission" date="2018-04" db="EMBL/GenBank/DDBJ databases">
        <title>Complete genome sequence of the nitrogen-fixing bacterium Azospirillum humicireducens type strain SgZ-5.</title>
        <authorList>
            <person name="Yu Z."/>
        </authorList>
    </citation>
    <scope>NUCLEOTIDE SEQUENCE [LARGE SCALE GENOMIC DNA]</scope>
    <source>
        <strain evidence="4 5">SgZ-5</strain>
        <plasmid evidence="4 5">pYZ1</plasmid>
    </source>
</reference>
<gene>
    <name evidence="4" type="ORF">A6A40_16315</name>
</gene>
<evidence type="ECO:0000259" key="3">
    <source>
        <dbReference type="PROSITE" id="PS50977"/>
    </source>
</evidence>
<accession>A0A2R4VQD6</accession>
<dbReference type="PANTHER" id="PTHR30055:SF148">
    <property type="entry name" value="TETR-FAMILY TRANSCRIPTIONAL REGULATOR"/>
    <property type="match status" value="1"/>
</dbReference>
<dbReference type="InterPro" id="IPR009057">
    <property type="entry name" value="Homeodomain-like_sf"/>
</dbReference>
<dbReference type="GO" id="GO:0000976">
    <property type="term" value="F:transcription cis-regulatory region binding"/>
    <property type="evidence" value="ECO:0007669"/>
    <property type="project" value="TreeGrafter"/>
</dbReference>
<feature type="DNA-binding region" description="H-T-H motif" evidence="2">
    <location>
        <begin position="31"/>
        <end position="50"/>
    </location>
</feature>
<dbReference type="PROSITE" id="PS50977">
    <property type="entry name" value="HTH_TETR_2"/>
    <property type="match status" value="1"/>
</dbReference>
<dbReference type="EMBL" id="CP028902">
    <property type="protein sequence ID" value="AWB06635.1"/>
    <property type="molecule type" value="Genomic_DNA"/>
</dbReference>
<dbReference type="PANTHER" id="PTHR30055">
    <property type="entry name" value="HTH-TYPE TRANSCRIPTIONAL REGULATOR RUTR"/>
    <property type="match status" value="1"/>
</dbReference>
<dbReference type="PRINTS" id="PR00455">
    <property type="entry name" value="HTHTETR"/>
</dbReference>
<dbReference type="RefSeq" id="WP_108546943.1">
    <property type="nucleotide sequence ID" value="NZ_CP028902.1"/>
</dbReference>
<dbReference type="InterPro" id="IPR050109">
    <property type="entry name" value="HTH-type_TetR-like_transc_reg"/>
</dbReference>
<keyword evidence="4" id="KW-0614">Plasmid</keyword>
<dbReference type="SUPFAM" id="SSF46689">
    <property type="entry name" value="Homeodomain-like"/>
    <property type="match status" value="1"/>
</dbReference>
<dbReference type="Pfam" id="PF00440">
    <property type="entry name" value="TetR_N"/>
    <property type="match status" value="1"/>
</dbReference>
<evidence type="ECO:0000313" key="5">
    <source>
        <dbReference type="Proteomes" id="UP000077405"/>
    </source>
</evidence>
<name>A0A2R4VQD6_9PROT</name>
<dbReference type="InterPro" id="IPR001647">
    <property type="entry name" value="HTH_TetR"/>
</dbReference>
<dbReference type="AlphaFoldDB" id="A0A2R4VQD6"/>
<dbReference type="Pfam" id="PF17937">
    <property type="entry name" value="TetR_C_28"/>
    <property type="match status" value="1"/>
</dbReference>